<feature type="transmembrane region" description="Helical" evidence="7">
    <location>
        <begin position="391"/>
        <end position="415"/>
    </location>
</feature>
<evidence type="ECO:0000256" key="1">
    <source>
        <dbReference type="ARBA" id="ARBA00004141"/>
    </source>
</evidence>
<dbReference type="InterPro" id="IPR006904">
    <property type="entry name" value="DUF716"/>
</dbReference>
<organism evidence="8 9">
    <name type="scientific">Tetrabaena socialis</name>
    <dbReference type="NCBI Taxonomy" id="47790"/>
    <lineage>
        <taxon>Eukaryota</taxon>
        <taxon>Viridiplantae</taxon>
        <taxon>Chlorophyta</taxon>
        <taxon>core chlorophytes</taxon>
        <taxon>Chlorophyceae</taxon>
        <taxon>CS clade</taxon>
        <taxon>Chlamydomonadales</taxon>
        <taxon>Tetrabaenaceae</taxon>
        <taxon>Tetrabaena</taxon>
    </lineage>
</organism>
<dbReference type="EMBL" id="PGGS01000553">
    <property type="protein sequence ID" value="PNH03069.1"/>
    <property type="molecule type" value="Genomic_DNA"/>
</dbReference>
<dbReference type="Proteomes" id="UP000236333">
    <property type="component" value="Unassembled WGS sequence"/>
</dbReference>
<name>A0A2J7ZS20_9CHLO</name>
<keyword evidence="9" id="KW-1185">Reference proteome</keyword>
<keyword evidence="3 7" id="KW-0812">Transmembrane</keyword>
<accession>A0A2J7ZS20</accession>
<dbReference type="OrthoDB" id="551896at2759"/>
<evidence type="ECO:0000256" key="6">
    <source>
        <dbReference type="SAM" id="MobiDB-lite"/>
    </source>
</evidence>
<dbReference type="Pfam" id="PF04819">
    <property type="entry name" value="DUF716"/>
    <property type="match status" value="1"/>
</dbReference>
<evidence type="ECO:0000256" key="2">
    <source>
        <dbReference type="ARBA" id="ARBA00006948"/>
    </source>
</evidence>
<evidence type="ECO:0000256" key="7">
    <source>
        <dbReference type="SAM" id="Phobius"/>
    </source>
</evidence>
<dbReference type="InterPro" id="IPR035903">
    <property type="entry name" value="HesB-like_dom_sf"/>
</dbReference>
<protein>
    <submittedName>
        <fullName evidence="8">Iron-sulfur assembly protein IscA, chloroplastic</fullName>
    </submittedName>
</protein>
<dbReference type="PANTHER" id="PTHR16007:SF15">
    <property type="entry name" value="TRANSMEMBRANE PROTEIN 45B"/>
    <property type="match status" value="1"/>
</dbReference>
<dbReference type="SUPFAM" id="SSF89360">
    <property type="entry name" value="HesB-like domain"/>
    <property type="match status" value="1"/>
</dbReference>
<gene>
    <name evidence="8" type="ORF">TSOC_010900</name>
</gene>
<keyword evidence="4 7" id="KW-1133">Transmembrane helix</keyword>
<dbReference type="GO" id="GO:0016226">
    <property type="term" value="P:iron-sulfur cluster assembly"/>
    <property type="evidence" value="ECO:0007669"/>
    <property type="project" value="InterPro"/>
</dbReference>
<sequence>MTNHWNDTMSGHDMGGADAMGANAGNGTAPVAMQGMGMMDCDGFAIPERQGNWQGHVFPGSIFIFWATHWFISASWRHITATRAGRAYRTQSTEQLLPMIPALEGFNRYPAESLLKTVCGFLLFLLQITYGNYKFLICPDGVRMGRLTTQHLNSWGHGSMNLGFSLSGLVELLGLRSHLPEGTNHLKKLRAEHKNEEQLLLRVGVKQGGCSGMSYVMDFEGQDKVSADDHVMAYEEGGGFQLVVDPKSLLYLFGMRLGFSNALIGGGFQFQNPRGWEVQRGGPGAERALDLGQHVILSGALLLEALLFSMHEKNGHLDQTIHFLLAQCCWAGAVFAALEAAYPQAFLLTAGRAASMLLQGTWFCQTARVLFGGRPIWDDSFAGREDEAPAMFLPMVFVYHVLLVAAAMVAVYAGLEALHVRLVPSTEASGVCGGDGRGGLAGQSAFETSRLLPSEDYEEGGLKSVPLSSLRDSVRR</sequence>
<keyword evidence="5 7" id="KW-0472">Membrane</keyword>
<comment type="subcellular location">
    <subcellularLocation>
        <location evidence="1">Membrane</location>
        <topology evidence="1">Multi-pass membrane protein</topology>
    </subcellularLocation>
</comment>
<comment type="caution">
    <text evidence="8">The sequence shown here is derived from an EMBL/GenBank/DDBJ whole genome shotgun (WGS) entry which is preliminary data.</text>
</comment>
<evidence type="ECO:0000256" key="4">
    <source>
        <dbReference type="ARBA" id="ARBA00022989"/>
    </source>
</evidence>
<dbReference type="PANTHER" id="PTHR16007">
    <property type="entry name" value="EPIDIDYMAL MEMBRANE PROTEIN E9-RELATED"/>
    <property type="match status" value="1"/>
</dbReference>
<evidence type="ECO:0000313" key="8">
    <source>
        <dbReference type="EMBL" id="PNH03069.1"/>
    </source>
</evidence>
<dbReference type="NCBIfam" id="TIGR00049">
    <property type="entry name" value="iron-sulfur cluster assembly accessory protein"/>
    <property type="match status" value="1"/>
</dbReference>
<reference evidence="8 9" key="1">
    <citation type="journal article" date="2017" name="Mol. Biol. Evol.">
        <title>The 4-celled Tetrabaena socialis nuclear genome reveals the essential components for genetic control of cell number at the origin of multicellularity in the volvocine lineage.</title>
        <authorList>
            <person name="Featherston J."/>
            <person name="Arakaki Y."/>
            <person name="Hanschen E.R."/>
            <person name="Ferris P.J."/>
            <person name="Michod R.E."/>
            <person name="Olson B.J.S.C."/>
            <person name="Nozaki H."/>
            <person name="Durand P.M."/>
        </authorList>
    </citation>
    <scope>NUCLEOTIDE SEQUENCE [LARGE SCALE GENOMIC DNA]</scope>
    <source>
        <strain evidence="8 9">NIES-571</strain>
    </source>
</reference>
<evidence type="ECO:0000256" key="3">
    <source>
        <dbReference type="ARBA" id="ARBA00022692"/>
    </source>
</evidence>
<dbReference type="AlphaFoldDB" id="A0A2J7ZS20"/>
<dbReference type="GO" id="GO:0051536">
    <property type="term" value="F:iron-sulfur cluster binding"/>
    <property type="evidence" value="ECO:0007669"/>
    <property type="project" value="InterPro"/>
</dbReference>
<dbReference type="InterPro" id="IPR016092">
    <property type="entry name" value="ATAP"/>
</dbReference>
<feature type="region of interest" description="Disordered" evidence="6">
    <location>
        <begin position="456"/>
        <end position="476"/>
    </location>
</feature>
<dbReference type="Gene3D" id="2.60.300.12">
    <property type="entry name" value="HesB-like domain"/>
    <property type="match status" value="1"/>
</dbReference>
<feature type="compositionally biased region" description="Polar residues" evidence="6">
    <location>
        <begin position="466"/>
        <end position="476"/>
    </location>
</feature>
<dbReference type="InterPro" id="IPR042127">
    <property type="entry name" value="TMEM45"/>
</dbReference>
<evidence type="ECO:0000313" key="9">
    <source>
        <dbReference type="Proteomes" id="UP000236333"/>
    </source>
</evidence>
<proteinExistence type="inferred from homology"/>
<dbReference type="GO" id="GO:0016020">
    <property type="term" value="C:membrane"/>
    <property type="evidence" value="ECO:0007669"/>
    <property type="project" value="UniProtKB-SubCell"/>
</dbReference>
<evidence type="ECO:0000256" key="5">
    <source>
        <dbReference type="ARBA" id="ARBA00023136"/>
    </source>
</evidence>
<comment type="similarity">
    <text evidence="2">Belongs to the TMEM45 family.</text>
</comment>